<dbReference type="PROSITE" id="PS00623">
    <property type="entry name" value="GMC_OXRED_1"/>
    <property type="match status" value="1"/>
</dbReference>
<protein>
    <recommendedName>
        <fullName evidence="4">Glucose-methanol-choline oxidoreductase N-terminal domain-containing protein</fullName>
    </recommendedName>
</protein>
<comment type="caution">
    <text evidence="5">The sequence shown here is derived from an EMBL/GenBank/DDBJ whole genome shotgun (WGS) entry which is preliminary data.</text>
</comment>
<reference evidence="5" key="1">
    <citation type="journal article" date="2021" name="Mol. Ecol. Resour.">
        <title>Apolygus lucorum genome provides insights into omnivorousness and mesophyll feeding.</title>
        <authorList>
            <person name="Liu Y."/>
            <person name="Liu H."/>
            <person name="Wang H."/>
            <person name="Huang T."/>
            <person name="Liu B."/>
            <person name="Yang B."/>
            <person name="Yin L."/>
            <person name="Li B."/>
            <person name="Zhang Y."/>
            <person name="Zhang S."/>
            <person name="Jiang F."/>
            <person name="Zhang X."/>
            <person name="Ren Y."/>
            <person name="Wang B."/>
            <person name="Wang S."/>
            <person name="Lu Y."/>
            <person name="Wu K."/>
            <person name="Fan W."/>
            <person name="Wang G."/>
        </authorList>
    </citation>
    <scope>NUCLEOTIDE SEQUENCE</scope>
    <source>
        <strain evidence="5">12Hb</strain>
    </source>
</reference>
<dbReference type="OrthoDB" id="269227at2759"/>
<dbReference type="SUPFAM" id="SSF54373">
    <property type="entry name" value="FAD-linked reductases, C-terminal domain"/>
    <property type="match status" value="1"/>
</dbReference>
<organism evidence="5 6">
    <name type="scientific">Apolygus lucorum</name>
    <name type="common">Small green plant bug</name>
    <name type="synonym">Lygocoris lucorum</name>
    <dbReference type="NCBI Taxonomy" id="248454"/>
    <lineage>
        <taxon>Eukaryota</taxon>
        <taxon>Metazoa</taxon>
        <taxon>Ecdysozoa</taxon>
        <taxon>Arthropoda</taxon>
        <taxon>Hexapoda</taxon>
        <taxon>Insecta</taxon>
        <taxon>Pterygota</taxon>
        <taxon>Neoptera</taxon>
        <taxon>Paraneoptera</taxon>
        <taxon>Hemiptera</taxon>
        <taxon>Heteroptera</taxon>
        <taxon>Panheteroptera</taxon>
        <taxon>Cimicomorpha</taxon>
        <taxon>Miridae</taxon>
        <taxon>Mirini</taxon>
        <taxon>Apolygus</taxon>
    </lineage>
</organism>
<dbReference type="PANTHER" id="PTHR11552:SF227">
    <property type="entry name" value="GLUCOSE DEHYDROGENASE [FAD, QUINONE]-LIKE PROTEIN"/>
    <property type="match status" value="1"/>
</dbReference>
<dbReference type="Pfam" id="PF00732">
    <property type="entry name" value="GMC_oxred_N"/>
    <property type="match status" value="1"/>
</dbReference>
<comment type="cofactor">
    <cofactor evidence="2">
        <name>FAD</name>
        <dbReference type="ChEBI" id="CHEBI:57692"/>
    </cofactor>
</comment>
<name>A0A6A4J6Y3_APOLU</name>
<evidence type="ECO:0000256" key="3">
    <source>
        <dbReference type="RuleBase" id="RU003968"/>
    </source>
</evidence>
<keyword evidence="6" id="KW-1185">Reference proteome</keyword>
<dbReference type="Proteomes" id="UP000466442">
    <property type="component" value="Unassembled WGS sequence"/>
</dbReference>
<dbReference type="InterPro" id="IPR007867">
    <property type="entry name" value="GMC_OxRtase_C"/>
</dbReference>
<dbReference type="AlphaFoldDB" id="A0A6A4J6Y3"/>
<gene>
    <name evidence="5" type="ORF">GE061_002607</name>
</gene>
<evidence type="ECO:0000256" key="1">
    <source>
        <dbReference type="ARBA" id="ARBA00010790"/>
    </source>
</evidence>
<comment type="similarity">
    <text evidence="1 3">Belongs to the GMC oxidoreductase family.</text>
</comment>
<dbReference type="Gene3D" id="3.30.560.10">
    <property type="entry name" value="Glucose Oxidase, domain 3"/>
    <property type="match status" value="1"/>
</dbReference>
<evidence type="ECO:0000256" key="2">
    <source>
        <dbReference type="PIRSR" id="PIRSR000137-2"/>
    </source>
</evidence>
<feature type="binding site" evidence="2">
    <location>
        <position position="183"/>
    </location>
    <ligand>
        <name>FAD</name>
        <dbReference type="ChEBI" id="CHEBI:57692"/>
    </ligand>
</feature>
<feature type="domain" description="Glucose-methanol-choline oxidoreductase N-terminal" evidence="4">
    <location>
        <begin position="181"/>
        <end position="204"/>
    </location>
</feature>
<dbReference type="EMBL" id="WIXP02000010">
    <property type="protein sequence ID" value="KAF6204267.1"/>
    <property type="molecule type" value="Genomic_DNA"/>
</dbReference>
<dbReference type="InterPro" id="IPR012132">
    <property type="entry name" value="GMC_OxRdtase"/>
</dbReference>
<feature type="binding site" evidence="2">
    <location>
        <position position="320"/>
    </location>
    <ligand>
        <name>FAD</name>
        <dbReference type="ChEBI" id="CHEBI:57692"/>
    </ligand>
</feature>
<accession>A0A6A4J6Y3</accession>
<evidence type="ECO:0000259" key="4">
    <source>
        <dbReference type="PROSITE" id="PS00623"/>
    </source>
</evidence>
<dbReference type="Gene3D" id="3.50.50.60">
    <property type="entry name" value="FAD/NAD(P)-binding domain"/>
    <property type="match status" value="1"/>
</dbReference>
<keyword evidence="2 3" id="KW-0274">FAD</keyword>
<sequence length="665" mass="73356">MEDSRGSHLFWAGTPGDDLLQDDLRPPISGVRRNTKVGFAGVKMSSGVASLPSALAGAASVATNVGSFLPILAAAIAYFQFEMLDPEARPINTSTEELLTHYDFIVIGGGSAGAVVANRLSEVEEWNILLLEAGGDETEISDVPLLAAFLQLTQLDWQYKTEPQGTACLGMSNKRCNWPRGKVLGGSSVLNYMLYVRGNKRDYDTWESLGNPGWGSAEALYYFKKSEDNRDPYLSRSAFHSTGGYLTVGEAPWRTPLATAFVEAGKELGYENRDCNGKYQAGFMIPQGTTRKGARCSTAKAFLRPARLRKNLHIAMNSHVTRVLIDPNTKVAFGVEFIRDDVKRVIRTRKEVVLSAGSIGSAQLLMLSGVGPAEHLAEMKIPVVANLRVGHNLQDHIGLGGLTFLVNKPVSIVLDRYENLPTVMRYAMFGDGPLTVLGGVEGLAFVNTKYVNASDDWPDIEFHFASGSTNSDGGSQMWKAHGITEQFYKEVYEPIANKDVWSAIPVLLRPKSKGFIKLKSKNPFDYPLIYPNYFFDPFDMKTLIEGVKIILALSNTKAFKQFGSQLYTKPFPACKEIPMHSDYYWECMIRQYSVTIYHPVGTAKMGPDWDPEAVVDPELRVRGVRGLRVIDASICPTQVSGNTNAPVIMIGEKGSDLIKEFWKKL</sequence>
<dbReference type="InterPro" id="IPR036188">
    <property type="entry name" value="FAD/NAD-bd_sf"/>
</dbReference>
<keyword evidence="3" id="KW-0285">Flavoprotein</keyword>
<evidence type="ECO:0000313" key="5">
    <source>
        <dbReference type="EMBL" id="KAF6204267.1"/>
    </source>
</evidence>
<proteinExistence type="inferred from homology"/>
<dbReference type="InterPro" id="IPR000172">
    <property type="entry name" value="GMC_OxRdtase_N"/>
</dbReference>
<dbReference type="GO" id="GO:0016614">
    <property type="term" value="F:oxidoreductase activity, acting on CH-OH group of donors"/>
    <property type="evidence" value="ECO:0007669"/>
    <property type="project" value="InterPro"/>
</dbReference>
<dbReference type="PANTHER" id="PTHR11552">
    <property type="entry name" value="GLUCOSE-METHANOL-CHOLINE GMC OXIDOREDUCTASE"/>
    <property type="match status" value="1"/>
</dbReference>
<dbReference type="SUPFAM" id="SSF51905">
    <property type="entry name" value="FAD/NAD(P)-binding domain"/>
    <property type="match status" value="1"/>
</dbReference>
<dbReference type="Pfam" id="PF05199">
    <property type="entry name" value="GMC_oxred_C"/>
    <property type="match status" value="1"/>
</dbReference>
<evidence type="ECO:0000313" key="6">
    <source>
        <dbReference type="Proteomes" id="UP000466442"/>
    </source>
</evidence>
<dbReference type="PIRSF" id="PIRSF000137">
    <property type="entry name" value="Alcohol_oxidase"/>
    <property type="match status" value="1"/>
</dbReference>
<dbReference type="GO" id="GO:0050660">
    <property type="term" value="F:flavin adenine dinucleotide binding"/>
    <property type="evidence" value="ECO:0007669"/>
    <property type="project" value="InterPro"/>
</dbReference>